<evidence type="ECO:0000313" key="1">
    <source>
        <dbReference type="EMBL" id="KAF7273401.1"/>
    </source>
</evidence>
<name>A0A834M679_RHYFE</name>
<reference evidence="1" key="1">
    <citation type="submission" date="2020-08" db="EMBL/GenBank/DDBJ databases">
        <title>Genome sequencing and assembly of the red palm weevil Rhynchophorus ferrugineus.</title>
        <authorList>
            <person name="Dias G.B."/>
            <person name="Bergman C.M."/>
            <person name="Manee M."/>
        </authorList>
    </citation>
    <scope>NUCLEOTIDE SEQUENCE</scope>
    <source>
        <strain evidence="1">AA-2017</strain>
        <tissue evidence="1">Whole larva</tissue>
    </source>
</reference>
<organism evidence="1 2">
    <name type="scientific">Rhynchophorus ferrugineus</name>
    <name type="common">Red palm weevil</name>
    <name type="synonym">Curculio ferrugineus</name>
    <dbReference type="NCBI Taxonomy" id="354439"/>
    <lineage>
        <taxon>Eukaryota</taxon>
        <taxon>Metazoa</taxon>
        <taxon>Ecdysozoa</taxon>
        <taxon>Arthropoda</taxon>
        <taxon>Hexapoda</taxon>
        <taxon>Insecta</taxon>
        <taxon>Pterygota</taxon>
        <taxon>Neoptera</taxon>
        <taxon>Endopterygota</taxon>
        <taxon>Coleoptera</taxon>
        <taxon>Polyphaga</taxon>
        <taxon>Cucujiformia</taxon>
        <taxon>Curculionidae</taxon>
        <taxon>Dryophthorinae</taxon>
        <taxon>Rhynchophorus</taxon>
    </lineage>
</organism>
<accession>A0A834M679</accession>
<gene>
    <name evidence="1" type="ORF">GWI33_013887</name>
</gene>
<protein>
    <submittedName>
        <fullName evidence="1">Uncharacterized protein</fullName>
    </submittedName>
</protein>
<keyword evidence="2" id="KW-1185">Reference proteome</keyword>
<evidence type="ECO:0000313" key="2">
    <source>
        <dbReference type="Proteomes" id="UP000625711"/>
    </source>
</evidence>
<dbReference type="Proteomes" id="UP000625711">
    <property type="component" value="Unassembled WGS sequence"/>
</dbReference>
<sequence>MEYCLIVFALEIRVPEDQFFCHRDEEGISDLISSDRSSKRSHGRVSETERVEIELCLKGTSDYFKFRLCEVAMIIAE</sequence>
<dbReference type="AlphaFoldDB" id="A0A834M679"/>
<proteinExistence type="predicted"/>
<comment type="caution">
    <text evidence="1">The sequence shown here is derived from an EMBL/GenBank/DDBJ whole genome shotgun (WGS) entry which is preliminary data.</text>
</comment>
<dbReference type="EMBL" id="JAACXV010013445">
    <property type="protein sequence ID" value="KAF7273401.1"/>
    <property type="molecule type" value="Genomic_DNA"/>
</dbReference>